<accession>A0A3P2ABI4</accession>
<evidence type="ECO:0000313" key="1">
    <source>
        <dbReference type="EMBL" id="RRD90983.1"/>
    </source>
</evidence>
<evidence type="ECO:0000313" key="2">
    <source>
        <dbReference type="Proteomes" id="UP000269923"/>
    </source>
</evidence>
<dbReference type="EMBL" id="RQYC01000003">
    <property type="protein sequence ID" value="RRD90983.1"/>
    <property type="molecule type" value="Genomic_DNA"/>
</dbReference>
<reference evidence="1 2" key="1">
    <citation type="submission" date="2018-11" db="EMBL/GenBank/DDBJ databases">
        <title>Genomes From Bacteria Associated with the Canine Oral Cavity: a Test Case for Automated Genome-Based Taxonomic Assignment.</title>
        <authorList>
            <person name="Coil D.A."/>
            <person name="Jospin G."/>
            <person name="Darling A.E."/>
            <person name="Wallis C."/>
            <person name="Davis I.J."/>
            <person name="Harris S."/>
            <person name="Eisen J.A."/>
            <person name="Holcombe L.J."/>
            <person name="O'Flynn C."/>
        </authorList>
    </citation>
    <scope>NUCLEOTIDE SEQUENCE [LARGE SCALE GENOMIC DNA]</scope>
    <source>
        <strain evidence="1 2">COT-280</strain>
    </source>
</reference>
<gene>
    <name evidence="1" type="ORF">EII21_03250</name>
</gene>
<dbReference type="STRING" id="1121352.GCA_000620925_00839"/>
<evidence type="ECO:0008006" key="3">
    <source>
        <dbReference type="Google" id="ProtNLM"/>
    </source>
</evidence>
<dbReference type="OrthoDB" id="4428523at2"/>
<dbReference type="RefSeq" id="WP_124794220.1">
    <property type="nucleotide sequence ID" value="NZ_RQYC01000003.1"/>
</dbReference>
<dbReference type="Proteomes" id="UP000269923">
    <property type="component" value="Unassembled WGS sequence"/>
</dbReference>
<name>A0A3P2ABI4_9NEIS</name>
<proteinExistence type="predicted"/>
<dbReference type="AlphaFoldDB" id="A0A3P2ABI4"/>
<comment type="caution">
    <text evidence="1">The sequence shown here is derived from an EMBL/GenBank/DDBJ whole genome shotgun (WGS) entry which is preliminary data.</text>
</comment>
<organism evidence="1 2">
    <name type="scientific">Conchiformibius steedae</name>
    <dbReference type="NCBI Taxonomy" id="153493"/>
    <lineage>
        <taxon>Bacteria</taxon>
        <taxon>Pseudomonadati</taxon>
        <taxon>Pseudomonadota</taxon>
        <taxon>Betaproteobacteria</taxon>
        <taxon>Neisseriales</taxon>
        <taxon>Neisseriaceae</taxon>
        <taxon>Conchiformibius</taxon>
    </lineage>
</organism>
<sequence length="241" mass="27784">MFPETQNITVLNKHLTPFPEAEAIFCPEQAWLSKHFIPLLSIDLAVFNPEWAGTVVHMLNPIEPYDCVIGDTTTEYHNEFTCPNWLAFRLNDDNRYVFLGQEGYFQNTPFHKVNTYLLQKEAEMRESYQHAKQFFQEHAQLPNNNAFLDVLGGDFTDDNWSSGSHIPPSAFTIPSEPAFSPPHPDFEDWLIYDFSNISYQGNPMIHIAEVAGYNWCSDGADAIILMYEPESRTVLFTFNWT</sequence>
<protein>
    <recommendedName>
        <fullName evidence="3">DUF1963 domain-containing protein</fullName>
    </recommendedName>
</protein>
<keyword evidence="2" id="KW-1185">Reference proteome</keyword>